<feature type="region of interest" description="Disordered" evidence="1">
    <location>
        <begin position="26"/>
        <end position="56"/>
    </location>
</feature>
<feature type="chain" id="PRO_5004638775" description="Tim44 domain-containing protein" evidence="2">
    <location>
        <begin position="24"/>
        <end position="56"/>
    </location>
</feature>
<dbReference type="AlphaFoldDB" id="U3BDV2"/>
<evidence type="ECO:0000256" key="1">
    <source>
        <dbReference type="SAM" id="MobiDB-lite"/>
    </source>
</evidence>
<comment type="caution">
    <text evidence="3">The sequence shown here is derived from an EMBL/GenBank/DDBJ whole genome shotgun (WGS) entry which is preliminary data.</text>
</comment>
<organism evidence="3 4">
    <name type="scientific">Aquipseudomonas alcaligenes (strain ATCC 14909 / DSM 50342 / CCUG 1425 / JCM 20561 / NBRC 14159 / NCIMB 9945 / NCTC 10367 / 1577)</name>
    <name type="common">Pseudomonas alcaligenes</name>
    <dbReference type="NCBI Taxonomy" id="1215092"/>
    <lineage>
        <taxon>Bacteria</taxon>
        <taxon>Pseudomonadati</taxon>
        <taxon>Pseudomonadota</taxon>
        <taxon>Gammaproteobacteria</taxon>
        <taxon>Pseudomonadales</taxon>
        <taxon>Pseudomonadaceae</taxon>
        <taxon>Aquipseudomonas</taxon>
    </lineage>
</organism>
<name>U3BDV2_AQUA1</name>
<evidence type="ECO:0000313" key="4">
    <source>
        <dbReference type="Proteomes" id="UP000016560"/>
    </source>
</evidence>
<sequence>MQRFLSIALALCLGLTLSLDASAGKRMGGGKSFGSAPTHQTRQADAPTSAAQPAAA</sequence>
<evidence type="ECO:0008006" key="5">
    <source>
        <dbReference type="Google" id="ProtNLM"/>
    </source>
</evidence>
<feature type="signal peptide" evidence="2">
    <location>
        <begin position="1"/>
        <end position="23"/>
    </location>
</feature>
<keyword evidence="2" id="KW-0732">Signal</keyword>
<evidence type="ECO:0000256" key="2">
    <source>
        <dbReference type="SAM" id="SignalP"/>
    </source>
</evidence>
<keyword evidence="4" id="KW-1185">Reference proteome</keyword>
<gene>
    <name evidence="3" type="ORF">PA6_055_00150</name>
</gene>
<dbReference type="EMBL" id="BATI01000055">
    <property type="protein sequence ID" value="GAD64953.1"/>
    <property type="molecule type" value="Genomic_DNA"/>
</dbReference>
<accession>U3BDV2</accession>
<reference evidence="3" key="1">
    <citation type="submission" date="2024-09" db="EMBL/GenBank/DDBJ databases">
        <title>Whole genome shotgun sequence of Pseudomonas alcaligenes NBRC 14159.</title>
        <authorList>
            <person name="Yoshida I."/>
            <person name="Hosoyama A."/>
            <person name="Tsuchikane K."/>
            <person name="Noguchi M."/>
            <person name="Hirakata S."/>
            <person name="Ando Y."/>
            <person name="Ohji S."/>
            <person name="Yamazoe A."/>
            <person name="Yamazaki S."/>
            <person name="Fujita N."/>
        </authorList>
    </citation>
    <scope>NUCLEOTIDE SEQUENCE</scope>
    <source>
        <strain evidence="3">NBRC 14159</strain>
    </source>
</reference>
<dbReference type="Proteomes" id="UP000016560">
    <property type="component" value="Unassembled WGS sequence"/>
</dbReference>
<dbReference type="eggNOG" id="COG4395">
    <property type="taxonomic scope" value="Bacteria"/>
</dbReference>
<evidence type="ECO:0000313" key="3">
    <source>
        <dbReference type="EMBL" id="GAD64953.1"/>
    </source>
</evidence>
<protein>
    <recommendedName>
        <fullName evidence="5">Tim44 domain-containing protein</fullName>
    </recommendedName>
</protein>
<feature type="non-terminal residue" evidence="3">
    <location>
        <position position="56"/>
    </location>
</feature>
<proteinExistence type="predicted"/>
<feature type="compositionally biased region" description="Low complexity" evidence="1">
    <location>
        <begin position="43"/>
        <end position="56"/>
    </location>
</feature>